<sequence>MARLWAALAVLAQIRAGASDDCALADRDSMLSTLSADSTLADEAPSLSMLQVDKASRSPSLGRRGESIQLAQVEVRTTRFRHSAGTRETEGSSPVNCTSYTLPSVKIPLGQAAKPLRSELVVAQYSANLSWAEPFCGETTIYYKGCADGIPPACAAAAVQLPNMGREAHTYLNHIVSRWDTLAEYTTFMQGAPEEHLDCGLTVADYMRSTDALTYVNNRNMYFFHGNDTFAHLQKYWCKLCPNWDEETDNCDHCHSFINQQAIEMMRLASVSADPNIPNLTPEQFFQTFIDATGAPPGLVHFSFGAQFAVSRDVIKSRPREFYERLRDLNAQFADGYVGYYMEVFWGNIWRTSPYFDGAQRTVGPFCHKTGIIEKQPA</sequence>
<organism evidence="2 3">
    <name type="scientific">Polarella glacialis</name>
    <name type="common">Dinoflagellate</name>
    <dbReference type="NCBI Taxonomy" id="89957"/>
    <lineage>
        <taxon>Eukaryota</taxon>
        <taxon>Sar</taxon>
        <taxon>Alveolata</taxon>
        <taxon>Dinophyceae</taxon>
        <taxon>Suessiales</taxon>
        <taxon>Suessiaceae</taxon>
        <taxon>Polarella</taxon>
    </lineage>
</organism>
<proteinExistence type="predicted"/>
<dbReference type="PANTHER" id="PTHR37490:SF1">
    <property type="entry name" value="GLYCOSYLTRANSFERASE 2-LIKE DOMAIN-CONTAINING PROTEIN"/>
    <property type="match status" value="1"/>
</dbReference>
<dbReference type="Pfam" id="PF11913">
    <property type="entry name" value="DUF3431"/>
    <property type="match status" value="1"/>
</dbReference>
<dbReference type="InterPro" id="IPR021838">
    <property type="entry name" value="DUF3431"/>
</dbReference>
<dbReference type="PANTHER" id="PTHR37490">
    <property type="entry name" value="EXPRESSED PROTEIN"/>
    <property type="match status" value="1"/>
</dbReference>
<evidence type="ECO:0000313" key="3">
    <source>
        <dbReference type="Proteomes" id="UP000626109"/>
    </source>
</evidence>
<gene>
    <name evidence="2" type="ORF">PGLA2088_LOCUS24503</name>
</gene>
<feature type="signal peptide" evidence="1">
    <location>
        <begin position="1"/>
        <end position="19"/>
    </location>
</feature>
<name>A0A813JSP0_POLGL</name>
<feature type="chain" id="PRO_5032409976" evidence="1">
    <location>
        <begin position="20"/>
        <end position="378"/>
    </location>
</feature>
<evidence type="ECO:0000313" key="2">
    <source>
        <dbReference type="EMBL" id="CAE8685520.1"/>
    </source>
</evidence>
<protein>
    <submittedName>
        <fullName evidence="2">Uncharacterized protein</fullName>
    </submittedName>
</protein>
<evidence type="ECO:0000256" key="1">
    <source>
        <dbReference type="SAM" id="SignalP"/>
    </source>
</evidence>
<dbReference type="AlphaFoldDB" id="A0A813JSP0"/>
<dbReference type="Proteomes" id="UP000626109">
    <property type="component" value="Unassembled WGS sequence"/>
</dbReference>
<dbReference type="EMBL" id="CAJNNW010026456">
    <property type="protein sequence ID" value="CAE8685520.1"/>
    <property type="molecule type" value="Genomic_DNA"/>
</dbReference>
<accession>A0A813JSP0</accession>
<comment type="caution">
    <text evidence="2">The sequence shown here is derived from an EMBL/GenBank/DDBJ whole genome shotgun (WGS) entry which is preliminary data.</text>
</comment>
<keyword evidence="1" id="KW-0732">Signal</keyword>
<reference evidence="2" key="1">
    <citation type="submission" date="2021-02" db="EMBL/GenBank/DDBJ databases">
        <authorList>
            <person name="Dougan E. K."/>
            <person name="Rhodes N."/>
            <person name="Thang M."/>
            <person name="Chan C."/>
        </authorList>
    </citation>
    <scope>NUCLEOTIDE SEQUENCE</scope>
</reference>